<evidence type="ECO:0000256" key="1">
    <source>
        <dbReference type="ARBA" id="ARBA00005771"/>
    </source>
</evidence>
<dbReference type="PANTHER" id="PTHR11783">
    <property type="entry name" value="SULFOTRANSFERASE SULT"/>
    <property type="match status" value="1"/>
</dbReference>
<reference evidence="4 5" key="1">
    <citation type="submission" date="2021-01" db="EMBL/GenBank/DDBJ databases">
        <title>Whole genome shotgun sequence of Actinoplanes couchii NBRC 106145.</title>
        <authorList>
            <person name="Komaki H."/>
            <person name="Tamura T."/>
        </authorList>
    </citation>
    <scope>NUCLEOTIDE SEQUENCE [LARGE SCALE GENOMIC DNA]</scope>
    <source>
        <strain evidence="4 5">NBRC 106145</strain>
    </source>
</reference>
<gene>
    <name evidence="4" type="ORF">Aco03nite_096550</name>
</gene>
<name>A0ABQ3XRV9_9ACTN</name>
<organism evidence="4 5">
    <name type="scientific">Actinoplanes couchii</name>
    <dbReference type="NCBI Taxonomy" id="403638"/>
    <lineage>
        <taxon>Bacteria</taxon>
        <taxon>Bacillati</taxon>
        <taxon>Actinomycetota</taxon>
        <taxon>Actinomycetes</taxon>
        <taxon>Micromonosporales</taxon>
        <taxon>Micromonosporaceae</taxon>
        <taxon>Actinoplanes</taxon>
    </lineage>
</organism>
<sequence length="291" mass="32619">MNLAVYADVTYDSRRWAALPLRADDIVISAPVKSGTSWLQTICTLLLFQDRELPARLGALSPWLESNDSPVEDVVSALEAQEHRRVIKSHTPIDGIPVVPGMTVVAGVRHPLDAAVSWYHHLRNIDFPALMTRLGLPPSYDPSPTGSAHDYLTSWIAENDPSAPEQSTLTSQLRMIRTVWERRDDPGVVLVHYADLSDDLEREMRRIAERLGVEVPQSRWPALVEAASFKRMAERADELVPSQPLKSSQAFFRGGRSGDGTGLLSDDELARYHDRARAELPTELYTWLHRP</sequence>
<comment type="similarity">
    <text evidence="1">Belongs to the sulfotransferase 1 family.</text>
</comment>
<evidence type="ECO:0000256" key="2">
    <source>
        <dbReference type="ARBA" id="ARBA00022679"/>
    </source>
</evidence>
<keyword evidence="2" id="KW-0808">Transferase</keyword>
<protein>
    <submittedName>
        <fullName evidence="4">Glycolipid sulfotransferase</fullName>
    </submittedName>
</protein>
<dbReference type="SUPFAM" id="SSF52540">
    <property type="entry name" value="P-loop containing nucleoside triphosphate hydrolases"/>
    <property type="match status" value="1"/>
</dbReference>
<dbReference type="Proteomes" id="UP000612282">
    <property type="component" value="Unassembled WGS sequence"/>
</dbReference>
<dbReference type="RefSeq" id="WP_203809038.1">
    <property type="nucleotide sequence ID" value="NZ_BAAAQE010000119.1"/>
</dbReference>
<evidence type="ECO:0000313" key="5">
    <source>
        <dbReference type="Proteomes" id="UP000612282"/>
    </source>
</evidence>
<feature type="domain" description="Sulfotransferase" evidence="3">
    <location>
        <begin position="24"/>
        <end position="259"/>
    </location>
</feature>
<dbReference type="InterPro" id="IPR027417">
    <property type="entry name" value="P-loop_NTPase"/>
</dbReference>
<dbReference type="Gene3D" id="3.40.50.300">
    <property type="entry name" value="P-loop containing nucleotide triphosphate hydrolases"/>
    <property type="match status" value="1"/>
</dbReference>
<accession>A0ABQ3XRV9</accession>
<evidence type="ECO:0000313" key="4">
    <source>
        <dbReference type="EMBL" id="GID61251.1"/>
    </source>
</evidence>
<dbReference type="Pfam" id="PF00685">
    <property type="entry name" value="Sulfotransfer_1"/>
    <property type="match status" value="1"/>
</dbReference>
<comment type="caution">
    <text evidence="4">The sequence shown here is derived from an EMBL/GenBank/DDBJ whole genome shotgun (WGS) entry which is preliminary data.</text>
</comment>
<evidence type="ECO:0000259" key="3">
    <source>
        <dbReference type="Pfam" id="PF00685"/>
    </source>
</evidence>
<dbReference type="EMBL" id="BOMG01000122">
    <property type="protein sequence ID" value="GID61251.1"/>
    <property type="molecule type" value="Genomic_DNA"/>
</dbReference>
<keyword evidence="5" id="KW-1185">Reference proteome</keyword>
<dbReference type="InterPro" id="IPR000863">
    <property type="entry name" value="Sulfotransferase_dom"/>
</dbReference>
<proteinExistence type="inferred from homology"/>